<keyword evidence="6" id="KW-0444">Lipid biosynthesis</keyword>
<dbReference type="Proteomes" id="UP000192247">
    <property type="component" value="Unassembled WGS sequence"/>
</dbReference>
<evidence type="ECO:0000256" key="10">
    <source>
        <dbReference type="ARBA" id="ARBA00022824"/>
    </source>
</evidence>
<evidence type="ECO:0000256" key="14">
    <source>
        <dbReference type="ARBA" id="ARBA00023315"/>
    </source>
</evidence>
<evidence type="ECO:0000256" key="4">
    <source>
        <dbReference type="ARBA" id="ARBA00005420"/>
    </source>
</evidence>
<evidence type="ECO:0000256" key="8">
    <source>
        <dbReference type="ARBA" id="ARBA00022692"/>
    </source>
</evidence>
<keyword evidence="9" id="KW-0319">Glycerol metabolism</keyword>
<dbReference type="GO" id="GO:0005789">
    <property type="term" value="C:endoplasmic reticulum membrane"/>
    <property type="evidence" value="ECO:0007669"/>
    <property type="project" value="UniProtKB-SubCell"/>
</dbReference>
<keyword evidence="10" id="KW-0256">Endoplasmic reticulum</keyword>
<keyword evidence="11" id="KW-1133">Transmembrane helix</keyword>
<dbReference type="EC" id="2.3.1.20" evidence="5"/>
<dbReference type="GO" id="GO:0006071">
    <property type="term" value="P:glycerol metabolic process"/>
    <property type="evidence" value="ECO:0007669"/>
    <property type="project" value="UniProtKB-KW"/>
</dbReference>
<dbReference type="AlphaFoldDB" id="A0A1V9XHJ8"/>
<dbReference type="InterPro" id="IPR007130">
    <property type="entry name" value="DAGAT"/>
</dbReference>
<evidence type="ECO:0000256" key="7">
    <source>
        <dbReference type="ARBA" id="ARBA00022679"/>
    </source>
</evidence>
<name>A0A1V9XHJ8_9ACAR</name>
<dbReference type="GO" id="GO:0019432">
    <property type="term" value="P:triglyceride biosynthetic process"/>
    <property type="evidence" value="ECO:0007669"/>
    <property type="project" value="TreeGrafter"/>
</dbReference>
<dbReference type="EMBL" id="MNPL01010706">
    <property type="protein sequence ID" value="OQR72979.1"/>
    <property type="molecule type" value="Genomic_DNA"/>
</dbReference>
<evidence type="ECO:0000256" key="1">
    <source>
        <dbReference type="ARBA" id="ARBA00004477"/>
    </source>
</evidence>
<evidence type="ECO:0000256" key="5">
    <source>
        <dbReference type="ARBA" id="ARBA00013244"/>
    </source>
</evidence>
<dbReference type="Pfam" id="PF03982">
    <property type="entry name" value="DAGAT"/>
    <property type="match status" value="1"/>
</dbReference>
<dbReference type="PANTHER" id="PTHR12317">
    <property type="entry name" value="DIACYLGLYCEROL O-ACYLTRANSFERASE"/>
    <property type="match status" value="1"/>
</dbReference>
<keyword evidence="16" id="KW-1185">Reference proteome</keyword>
<dbReference type="FunCoup" id="A0A1V9XHJ8">
    <property type="interactions" value="88"/>
</dbReference>
<evidence type="ECO:0000313" key="16">
    <source>
        <dbReference type="Proteomes" id="UP000192247"/>
    </source>
</evidence>
<keyword evidence="13" id="KW-0472">Membrane</keyword>
<evidence type="ECO:0000256" key="12">
    <source>
        <dbReference type="ARBA" id="ARBA00023098"/>
    </source>
</evidence>
<evidence type="ECO:0000256" key="9">
    <source>
        <dbReference type="ARBA" id="ARBA00022798"/>
    </source>
</evidence>
<dbReference type="PANTHER" id="PTHR12317:SF0">
    <property type="entry name" value="ACYLTRANSFERASE"/>
    <property type="match status" value="1"/>
</dbReference>
<comment type="caution">
    <text evidence="15">The sequence shown here is derived from an EMBL/GenBank/DDBJ whole genome shotgun (WGS) entry which is preliminary data.</text>
</comment>
<comment type="pathway">
    <text evidence="2">Glycerolipid metabolism; triacylglycerol biosynthesis.</text>
</comment>
<evidence type="ECO:0000256" key="11">
    <source>
        <dbReference type="ARBA" id="ARBA00022989"/>
    </source>
</evidence>
<dbReference type="OrthoDB" id="10008102at2759"/>
<accession>A0A1V9XHJ8</accession>
<keyword evidence="7 15" id="KW-0808">Transferase</keyword>
<comment type="pathway">
    <text evidence="3">Lipid metabolism.</text>
</comment>
<dbReference type="CDD" id="cd07987">
    <property type="entry name" value="LPLAT_MGAT-like"/>
    <property type="match status" value="1"/>
</dbReference>
<proteinExistence type="inferred from homology"/>
<protein>
    <recommendedName>
        <fullName evidence="5">diacylglycerol O-acyltransferase</fullName>
        <ecNumber evidence="5">2.3.1.20</ecNumber>
    </recommendedName>
</protein>
<evidence type="ECO:0000256" key="13">
    <source>
        <dbReference type="ARBA" id="ARBA00023136"/>
    </source>
</evidence>
<dbReference type="GO" id="GO:0004144">
    <property type="term" value="F:diacylglycerol O-acyltransferase activity"/>
    <property type="evidence" value="ECO:0007669"/>
    <property type="project" value="UniProtKB-EC"/>
</dbReference>
<evidence type="ECO:0000256" key="2">
    <source>
        <dbReference type="ARBA" id="ARBA00004771"/>
    </source>
</evidence>
<dbReference type="InParanoid" id="A0A1V9XHJ8"/>
<sequence>MGYHPHGIMAAGSFVNFGSEGTGFSQLFPGIAPHLMTLTINFIFPFYRDLILGLGVVSVGRKSLDWVLQKKGVGNAAIIVVGGAQEALDAHRNGNVTLTLTSRKGFIKVALQNGADLVPVFSFGENDVYQQASNPPGSKLRDLQVRFKRIVGFSPPVFHGRGLLQYTCGYVPYRTQITTVVGAPIRVVQISNPSQEQVDELHAKYVLALKDLFETHKATAGSDPHQTLTIY</sequence>
<evidence type="ECO:0000313" key="15">
    <source>
        <dbReference type="EMBL" id="OQR72979.1"/>
    </source>
</evidence>
<keyword evidence="12" id="KW-0443">Lipid metabolism</keyword>
<keyword evidence="8" id="KW-0812">Transmembrane</keyword>
<reference evidence="15 16" key="1">
    <citation type="journal article" date="2017" name="Gigascience">
        <title>Draft genome of the honey bee ectoparasitic mite, Tropilaelaps mercedesae, is shaped by the parasitic life history.</title>
        <authorList>
            <person name="Dong X."/>
            <person name="Armstrong S.D."/>
            <person name="Xia D."/>
            <person name="Makepeace B.L."/>
            <person name="Darby A.C."/>
            <person name="Kadowaki T."/>
        </authorList>
    </citation>
    <scope>NUCLEOTIDE SEQUENCE [LARGE SCALE GENOMIC DNA]</scope>
    <source>
        <strain evidence="15">Wuxi-XJTLU</strain>
    </source>
</reference>
<comment type="subcellular location">
    <subcellularLocation>
        <location evidence="1">Endoplasmic reticulum membrane</location>
        <topology evidence="1">Multi-pass membrane protein</topology>
    </subcellularLocation>
</comment>
<gene>
    <name evidence="15" type="ORF">BIW11_01208</name>
</gene>
<evidence type="ECO:0000256" key="3">
    <source>
        <dbReference type="ARBA" id="ARBA00005189"/>
    </source>
</evidence>
<dbReference type="STRING" id="418985.A0A1V9XHJ8"/>
<comment type="similarity">
    <text evidence="4">Belongs to the diacylglycerol acyltransferase family.</text>
</comment>
<organism evidence="15 16">
    <name type="scientific">Tropilaelaps mercedesae</name>
    <dbReference type="NCBI Taxonomy" id="418985"/>
    <lineage>
        <taxon>Eukaryota</taxon>
        <taxon>Metazoa</taxon>
        <taxon>Ecdysozoa</taxon>
        <taxon>Arthropoda</taxon>
        <taxon>Chelicerata</taxon>
        <taxon>Arachnida</taxon>
        <taxon>Acari</taxon>
        <taxon>Parasitiformes</taxon>
        <taxon>Mesostigmata</taxon>
        <taxon>Gamasina</taxon>
        <taxon>Dermanyssoidea</taxon>
        <taxon>Laelapidae</taxon>
        <taxon>Tropilaelaps</taxon>
    </lineage>
</organism>
<evidence type="ECO:0000256" key="6">
    <source>
        <dbReference type="ARBA" id="ARBA00022516"/>
    </source>
</evidence>
<keyword evidence="14 15" id="KW-0012">Acyltransferase</keyword>